<feature type="transmembrane region" description="Helical" evidence="1">
    <location>
        <begin position="38"/>
        <end position="57"/>
    </location>
</feature>
<keyword evidence="4" id="KW-1185">Reference proteome</keyword>
<dbReference type="AlphaFoldDB" id="A0A7X8XVF9"/>
<dbReference type="Proteomes" id="UP000585050">
    <property type="component" value="Unassembled WGS sequence"/>
</dbReference>
<dbReference type="PANTHER" id="PTHR34220:SF7">
    <property type="entry name" value="SENSOR HISTIDINE KINASE YPDA"/>
    <property type="match status" value="1"/>
</dbReference>
<keyword evidence="3" id="KW-0418">Kinase</keyword>
<keyword evidence="3" id="KW-0808">Transferase</keyword>
<feature type="transmembrane region" description="Helical" evidence="1">
    <location>
        <begin position="72"/>
        <end position="90"/>
    </location>
</feature>
<evidence type="ECO:0000256" key="1">
    <source>
        <dbReference type="SAM" id="Phobius"/>
    </source>
</evidence>
<accession>A0A7X8XVF9</accession>
<dbReference type="Pfam" id="PF06580">
    <property type="entry name" value="His_kinase"/>
    <property type="match status" value="1"/>
</dbReference>
<dbReference type="PANTHER" id="PTHR34220">
    <property type="entry name" value="SENSOR HISTIDINE KINASE YPDA"/>
    <property type="match status" value="1"/>
</dbReference>
<sequence length="377" mass="44272">MSFLSKYNIKQDQVWQFLLVIAYFFLTFNFFDQRFGHTYALIKAGLLIGAQIILWQVNLKFLIPSLLLKKKYLFYGAALFIITLSIATLYNRSEKRVMDSWRVEAKSERLFPFDAPEEEQNQYNRNRMRGENRAKRFFTPPKIFESLYNFILFSVVALLSTAYRMTVYSLKKENEATLLREEKVKSEMSFLKSQVNPHFLFNVLNNIYSLSFLKSDKTPDVVLQLSDMLRYMLYHTGTETVPLSKEVEYLQNFISLHLLKDDTLQERVKYDINISSHHLQIAPLLFAPFIENAFKHSHIEDEQNGWISISLETEKNNTILFNVSNSKPSRKISKDKEGGIGLENVKKRLTLQYKNKHILTINETHDRFSVTLELHTS</sequence>
<organism evidence="3 4">
    <name type="scientific">Flammeovirga agarivorans</name>
    <dbReference type="NCBI Taxonomy" id="2726742"/>
    <lineage>
        <taxon>Bacteria</taxon>
        <taxon>Pseudomonadati</taxon>
        <taxon>Bacteroidota</taxon>
        <taxon>Cytophagia</taxon>
        <taxon>Cytophagales</taxon>
        <taxon>Flammeovirgaceae</taxon>
        <taxon>Flammeovirga</taxon>
    </lineage>
</organism>
<protein>
    <submittedName>
        <fullName evidence="3">Histidine kinase</fullName>
    </submittedName>
</protein>
<evidence type="ECO:0000259" key="2">
    <source>
        <dbReference type="Pfam" id="PF06580"/>
    </source>
</evidence>
<keyword evidence="1" id="KW-0812">Transmembrane</keyword>
<dbReference type="InterPro" id="IPR010559">
    <property type="entry name" value="Sig_transdc_His_kin_internal"/>
</dbReference>
<keyword evidence="1" id="KW-1133">Transmembrane helix</keyword>
<name>A0A7X8XVF9_9BACT</name>
<feature type="transmembrane region" description="Helical" evidence="1">
    <location>
        <begin position="143"/>
        <end position="163"/>
    </location>
</feature>
<keyword evidence="1" id="KW-0472">Membrane</keyword>
<gene>
    <name evidence="3" type="ORF">HGP29_07390</name>
</gene>
<dbReference type="GO" id="GO:0000155">
    <property type="term" value="F:phosphorelay sensor kinase activity"/>
    <property type="evidence" value="ECO:0007669"/>
    <property type="project" value="InterPro"/>
</dbReference>
<dbReference type="InterPro" id="IPR036890">
    <property type="entry name" value="HATPase_C_sf"/>
</dbReference>
<dbReference type="EMBL" id="JABAIL010000002">
    <property type="protein sequence ID" value="NLR91025.1"/>
    <property type="molecule type" value="Genomic_DNA"/>
</dbReference>
<proteinExistence type="predicted"/>
<dbReference type="GO" id="GO:0016020">
    <property type="term" value="C:membrane"/>
    <property type="evidence" value="ECO:0007669"/>
    <property type="project" value="InterPro"/>
</dbReference>
<evidence type="ECO:0000313" key="3">
    <source>
        <dbReference type="EMBL" id="NLR91025.1"/>
    </source>
</evidence>
<feature type="domain" description="Signal transduction histidine kinase internal region" evidence="2">
    <location>
        <begin position="187"/>
        <end position="257"/>
    </location>
</feature>
<comment type="caution">
    <text evidence="3">The sequence shown here is derived from an EMBL/GenBank/DDBJ whole genome shotgun (WGS) entry which is preliminary data.</text>
</comment>
<dbReference type="RefSeq" id="WP_168881730.1">
    <property type="nucleotide sequence ID" value="NZ_JABAIL010000002.1"/>
</dbReference>
<dbReference type="Gene3D" id="3.30.565.10">
    <property type="entry name" value="Histidine kinase-like ATPase, C-terminal domain"/>
    <property type="match status" value="1"/>
</dbReference>
<feature type="transmembrane region" description="Helical" evidence="1">
    <location>
        <begin position="14"/>
        <end position="31"/>
    </location>
</feature>
<reference evidence="3 4" key="1">
    <citation type="submission" date="2020-04" db="EMBL/GenBank/DDBJ databases">
        <title>Flammeovirga sp. SR4, a novel species isolated from seawater.</title>
        <authorList>
            <person name="Wang X."/>
        </authorList>
    </citation>
    <scope>NUCLEOTIDE SEQUENCE [LARGE SCALE GENOMIC DNA]</scope>
    <source>
        <strain evidence="3 4">SR4</strain>
    </source>
</reference>
<evidence type="ECO:0000313" key="4">
    <source>
        <dbReference type="Proteomes" id="UP000585050"/>
    </source>
</evidence>
<dbReference type="InterPro" id="IPR050640">
    <property type="entry name" value="Bact_2-comp_sensor_kinase"/>
</dbReference>